<protein>
    <submittedName>
        <fullName evidence="2">Polynucleotidyl transferase Ribonuclease H fold</fullName>
    </submittedName>
</protein>
<dbReference type="GO" id="GO:0016740">
    <property type="term" value="F:transferase activity"/>
    <property type="evidence" value="ECO:0007669"/>
    <property type="project" value="UniProtKB-KW"/>
</dbReference>
<proteinExistence type="predicted"/>
<dbReference type="PANTHER" id="PTHR47074:SF11">
    <property type="entry name" value="REVERSE TRANSCRIPTASE-LIKE PROTEIN"/>
    <property type="match status" value="1"/>
</dbReference>
<dbReference type="GO" id="GO:0004523">
    <property type="term" value="F:RNA-DNA hybrid ribonuclease activity"/>
    <property type="evidence" value="ECO:0007669"/>
    <property type="project" value="InterPro"/>
</dbReference>
<dbReference type="AlphaFoldDB" id="A0A392QQW7"/>
<accession>A0A392QQW7</accession>
<dbReference type="EMBL" id="LXQA010152778">
    <property type="protein sequence ID" value="MCI26359.1"/>
    <property type="molecule type" value="Genomic_DNA"/>
</dbReference>
<sequence>MVLHNDEYRSESVTDWIFAICNNDDSGTVGRVATLFWCIWHNRNEHVWNNNKCTPIQVGRTTFVMWNEWFSVNTLQQPIADLRATSIVSQWTKPDVGWIKCNIDACFVVDTGVTTSACCFCNHDGQFVAAVTTWQKTLLSQVEGEVVALFCAMEET</sequence>
<dbReference type="PANTHER" id="PTHR47074">
    <property type="entry name" value="BNAC02G40300D PROTEIN"/>
    <property type="match status" value="1"/>
</dbReference>
<reference evidence="2 3" key="1">
    <citation type="journal article" date="2018" name="Front. Plant Sci.">
        <title>Red Clover (Trifolium pratense) and Zigzag Clover (T. medium) - A Picture of Genomic Similarities and Differences.</title>
        <authorList>
            <person name="Dluhosova J."/>
            <person name="Istvanek J."/>
            <person name="Nedelnik J."/>
            <person name="Repkova J."/>
        </authorList>
    </citation>
    <scope>NUCLEOTIDE SEQUENCE [LARGE SCALE GENOMIC DNA]</scope>
    <source>
        <strain evidence="3">cv. 10/8</strain>
        <tissue evidence="2">Leaf</tissue>
    </source>
</reference>
<evidence type="ECO:0000259" key="1">
    <source>
        <dbReference type="Pfam" id="PF13456"/>
    </source>
</evidence>
<dbReference type="Pfam" id="PF13456">
    <property type="entry name" value="RVT_3"/>
    <property type="match status" value="1"/>
</dbReference>
<dbReference type="Proteomes" id="UP000265520">
    <property type="component" value="Unassembled WGS sequence"/>
</dbReference>
<dbReference type="InterPro" id="IPR052929">
    <property type="entry name" value="RNase_H-like_EbsB-rel"/>
</dbReference>
<feature type="non-terminal residue" evidence="2">
    <location>
        <position position="156"/>
    </location>
</feature>
<name>A0A392QQW7_9FABA</name>
<dbReference type="InterPro" id="IPR002156">
    <property type="entry name" value="RNaseH_domain"/>
</dbReference>
<dbReference type="GO" id="GO:0003676">
    <property type="term" value="F:nucleic acid binding"/>
    <property type="evidence" value="ECO:0007669"/>
    <property type="project" value="InterPro"/>
</dbReference>
<keyword evidence="3" id="KW-1185">Reference proteome</keyword>
<keyword evidence="2" id="KW-0808">Transferase</keyword>
<feature type="domain" description="RNase H type-1" evidence="1">
    <location>
        <begin position="102"/>
        <end position="154"/>
    </location>
</feature>
<evidence type="ECO:0000313" key="2">
    <source>
        <dbReference type="EMBL" id="MCI26359.1"/>
    </source>
</evidence>
<comment type="caution">
    <text evidence="2">The sequence shown here is derived from an EMBL/GenBank/DDBJ whole genome shotgun (WGS) entry which is preliminary data.</text>
</comment>
<organism evidence="2 3">
    <name type="scientific">Trifolium medium</name>
    <dbReference type="NCBI Taxonomy" id="97028"/>
    <lineage>
        <taxon>Eukaryota</taxon>
        <taxon>Viridiplantae</taxon>
        <taxon>Streptophyta</taxon>
        <taxon>Embryophyta</taxon>
        <taxon>Tracheophyta</taxon>
        <taxon>Spermatophyta</taxon>
        <taxon>Magnoliopsida</taxon>
        <taxon>eudicotyledons</taxon>
        <taxon>Gunneridae</taxon>
        <taxon>Pentapetalae</taxon>
        <taxon>rosids</taxon>
        <taxon>fabids</taxon>
        <taxon>Fabales</taxon>
        <taxon>Fabaceae</taxon>
        <taxon>Papilionoideae</taxon>
        <taxon>50 kb inversion clade</taxon>
        <taxon>NPAAA clade</taxon>
        <taxon>Hologalegina</taxon>
        <taxon>IRL clade</taxon>
        <taxon>Trifolieae</taxon>
        <taxon>Trifolium</taxon>
    </lineage>
</organism>
<evidence type="ECO:0000313" key="3">
    <source>
        <dbReference type="Proteomes" id="UP000265520"/>
    </source>
</evidence>